<dbReference type="Gene3D" id="3.30.565.10">
    <property type="entry name" value="Histidine kinase-like ATPase, C-terminal domain"/>
    <property type="match status" value="1"/>
</dbReference>
<dbReference type="EMBL" id="JADBDZ010000001">
    <property type="protein sequence ID" value="MBE1533969.1"/>
    <property type="molecule type" value="Genomic_DNA"/>
</dbReference>
<dbReference type="CDD" id="cd16936">
    <property type="entry name" value="HATPase_RsbW-like"/>
    <property type="match status" value="1"/>
</dbReference>
<dbReference type="Proteomes" id="UP000627838">
    <property type="component" value="Unassembled WGS sequence"/>
</dbReference>
<evidence type="ECO:0000256" key="1">
    <source>
        <dbReference type="ARBA" id="ARBA00022527"/>
    </source>
</evidence>
<keyword evidence="4" id="KW-1185">Reference proteome</keyword>
<evidence type="ECO:0000313" key="4">
    <source>
        <dbReference type="Proteomes" id="UP000627838"/>
    </source>
</evidence>
<dbReference type="Pfam" id="PF13581">
    <property type="entry name" value="HATPase_c_2"/>
    <property type="match status" value="1"/>
</dbReference>
<dbReference type="RefSeq" id="WP_192760425.1">
    <property type="nucleotide sequence ID" value="NZ_JADBDZ010000001.1"/>
</dbReference>
<organism evidence="3 4">
    <name type="scientific">Actinomadura algeriensis</name>
    <dbReference type="NCBI Taxonomy" id="1679523"/>
    <lineage>
        <taxon>Bacteria</taxon>
        <taxon>Bacillati</taxon>
        <taxon>Actinomycetota</taxon>
        <taxon>Actinomycetes</taxon>
        <taxon>Streptosporangiales</taxon>
        <taxon>Thermomonosporaceae</taxon>
        <taxon>Actinomadura</taxon>
    </lineage>
</organism>
<gene>
    <name evidence="3" type="ORF">H4W34_003802</name>
</gene>
<keyword evidence="1" id="KW-0418">Kinase</keyword>
<name>A0ABR9JU85_9ACTN</name>
<dbReference type="SUPFAM" id="SSF55874">
    <property type="entry name" value="ATPase domain of HSP90 chaperone/DNA topoisomerase II/histidine kinase"/>
    <property type="match status" value="1"/>
</dbReference>
<evidence type="ECO:0000259" key="2">
    <source>
        <dbReference type="Pfam" id="PF13581"/>
    </source>
</evidence>
<protein>
    <submittedName>
        <fullName evidence="3">Anti-sigma regulatory factor (Ser/Thr protein kinase)</fullName>
    </submittedName>
</protein>
<sequence>MIHTTHTPPTWPEPMAMMVVPAEPESVKRVRDWVGAWFFDKERDTDVLDAARLLVSELFTNACRHAPPATNILVRVYHSDVGPTIEVWDRGDGRPAAKPLDETSESGRGLAMVELIAETWGVTPLPDGGKATYAVLATPSTTAAPTVRPSVAGHKPRR</sequence>
<accession>A0ABR9JU85</accession>
<keyword evidence="1" id="KW-0723">Serine/threonine-protein kinase</keyword>
<evidence type="ECO:0000313" key="3">
    <source>
        <dbReference type="EMBL" id="MBE1533969.1"/>
    </source>
</evidence>
<keyword evidence="1" id="KW-0808">Transferase</keyword>
<proteinExistence type="predicted"/>
<dbReference type="PANTHER" id="PTHR35526">
    <property type="entry name" value="ANTI-SIGMA-F FACTOR RSBW-RELATED"/>
    <property type="match status" value="1"/>
</dbReference>
<feature type="domain" description="Histidine kinase/HSP90-like ATPase" evidence="2">
    <location>
        <begin position="20"/>
        <end position="119"/>
    </location>
</feature>
<dbReference type="InterPro" id="IPR036890">
    <property type="entry name" value="HATPase_C_sf"/>
</dbReference>
<comment type="caution">
    <text evidence="3">The sequence shown here is derived from an EMBL/GenBank/DDBJ whole genome shotgun (WGS) entry which is preliminary data.</text>
</comment>
<reference evidence="3 4" key="1">
    <citation type="submission" date="2020-10" db="EMBL/GenBank/DDBJ databases">
        <title>Sequencing the genomes of 1000 actinobacteria strains.</title>
        <authorList>
            <person name="Klenk H.-P."/>
        </authorList>
    </citation>
    <scope>NUCLEOTIDE SEQUENCE [LARGE SCALE GENOMIC DNA]</scope>
    <source>
        <strain evidence="3 4">DSM 46744</strain>
    </source>
</reference>
<dbReference type="InterPro" id="IPR050267">
    <property type="entry name" value="Anti-sigma-factor_SerPK"/>
</dbReference>
<dbReference type="InterPro" id="IPR003594">
    <property type="entry name" value="HATPase_dom"/>
</dbReference>
<dbReference type="PANTHER" id="PTHR35526:SF3">
    <property type="entry name" value="ANTI-SIGMA-F FACTOR RSBW"/>
    <property type="match status" value="1"/>
</dbReference>